<dbReference type="AlphaFoldDB" id="A0A512B8F1"/>
<evidence type="ECO:0000313" key="1">
    <source>
        <dbReference type="EMBL" id="GEO08238.1"/>
    </source>
</evidence>
<proteinExistence type="predicted"/>
<dbReference type="OrthoDB" id="679519at2"/>
<dbReference type="Proteomes" id="UP000321513">
    <property type="component" value="Unassembled WGS sequence"/>
</dbReference>
<accession>A0A512B8F1</accession>
<organism evidence="1 2">
    <name type="scientific">Segetibacter aerophilus</name>
    <dbReference type="NCBI Taxonomy" id="670293"/>
    <lineage>
        <taxon>Bacteria</taxon>
        <taxon>Pseudomonadati</taxon>
        <taxon>Bacteroidota</taxon>
        <taxon>Chitinophagia</taxon>
        <taxon>Chitinophagales</taxon>
        <taxon>Chitinophagaceae</taxon>
        <taxon>Segetibacter</taxon>
    </lineage>
</organism>
<evidence type="ECO:0000313" key="2">
    <source>
        <dbReference type="Proteomes" id="UP000321513"/>
    </source>
</evidence>
<reference evidence="1 2" key="1">
    <citation type="submission" date="2019-07" db="EMBL/GenBank/DDBJ databases">
        <title>Whole genome shotgun sequence of Segetibacter aerophilus NBRC 106135.</title>
        <authorList>
            <person name="Hosoyama A."/>
            <person name="Uohara A."/>
            <person name="Ohji S."/>
            <person name="Ichikawa N."/>
        </authorList>
    </citation>
    <scope>NUCLEOTIDE SEQUENCE [LARGE SCALE GENOMIC DNA]</scope>
    <source>
        <strain evidence="1 2">NBRC 106135</strain>
    </source>
</reference>
<dbReference type="EMBL" id="BJYT01000002">
    <property type="protein sequence ID" value="GEO08238.1"/>
    <property type="molecule type" value="Genomic_DNA"/>
</dbReference>
<protein>
    <submittedName>
        <fullName evidence="1">Uncharacterized protein</fullName>
    </submittedName>
</protein>
<comment type="caution">
    <text evidence="1">The sequence shown here is derived from an EMBL/GenBank/DDBJ whole genome shotgun (WGS) entry which is preliminary data.</text>
</comment>
<gene>
    <name evidence="1" type="ORF">SAE01_07340</name>
</gene>
<keyword evidence="2" id="KW-1185">Reference proteome</keyword>
<sequence>MLLQLENNHRGDVDKLLEFAKQNNLKLSVVDESDAPHLPGKPLTNDQVNLLIEKSRKSGMISLQNAHQQIRESFNAD</sequence>
<name>A0A512B8F1_9BACT</name>
<dbReference type="RefSeq" id="WP_147202315.1">
    <property type="nucleotide sequence ID" value="NZ_BJYT01000002.1"/>
</dbReference>